<evidence type="ECO:0000313" key="1">
    <source>
        <dbReference type="EMBL" id="EJT50018.1"/>
    </source>
</evidence>
<evidence type="ECO:0000313" key="2">
    <source>
        <dbReference type="Proteomes" id="UP000002748"/>
    </source>
</evidence>
<dbReference type="EMBL" id="ALBS01000139">
    <property type="protein sequence ID" value="EJT50018.1"/>
    <property type="molecule type" value="Genomic_DNA"/>
</dbReference>
<sequence length="91" mass="10349">MNYCEYYSSYATHAFEPADHHEEHLHETLGAYLAQRHPEKPADLVQFLATRLVSHDRPYGHGGDWFPLNEGDGARRVDDGHRTARLATGFA</sequence>
<dbReference type="OrthoDB" id="2576388at2759"/>
<dbReference type="Proteomes" id="UP000002748">
    <property type="component" value="Unassembled WGS sequence"/>
</dbReference>
<comment type="caution">
    <text evidence="1">The sequence shown here is derived from an EMBL/GenBank/DDBJ whole genome shotgun (WGS) entry which is preliminary data.</text>
</comment>
<organism evidence="1 2">
    <name type="scientific">Trichosporon asahii var. asahii (strain ATCC 90039 / CBS 2479 / JCM 2466 / KCTC 7840 / NBRC 103889/ NCYC 2677 / UAMH 7654)</name>
    <name type="common">Yeast</name>
    <dbReference type="NCBI Taxonomy" id="1186058"/>
    <lineage>
        <taxon>Eukaryota</taxon>
        <taxon>Fungi</taxon>
        <taxon>Dikarya</taxon>
        <taxon>Basidiomycota</taxon>
        <taxon>Agaricomycotina</taxon>
        <taxon>Tremellomycetes</taxon>
        <taxon>Trichosporonales</taxon>
        <taxon>Trichosporonaceae</taxon>
        <taxon>Trichosporon</taxon>
    </lineage>
</organism>
<dbReference type="KEGG" id="tasa:A1Q1_00859"/>
<protein>
    <submittedName>
        <fullName evidence="1">Uncharacterized protein</fullName>
    </submittedName>
</protein>
<dbReference type="RefSeq" id="XP_014181234.1">
    <property type="nucleotide sequence ID" value="XM_014325759.1"/>
</dbReference>
<dbReference type="VEuPathDB" id="FungiDB:A1Q1_00859"/>
<reference evidence="1 2" key="1">
    <citation type="journal article" date="2012" name="Eukaryot. Cell">
        <title>Draft genome sequence of CBS 2479, the standard type strain of Trichosporon asahii.</title>
        <authorList>
            <person name="Yang R.Y."/>
            <person name="Li H.T."/>
            <person name="Zhu H."/>
            <person name="Zhou G.P."/>
            <person name="Wang M."/>
            <person name="Wang L."/>
        </authorList>
    </citation>
    <scope>NUCLEOTIDE SEQUENCE [LARGE SCALE GENOMIC DNA]</scope>
    <source>
        <strain evidence="2">ATCC 90039 / CBS 2479 / JCM 2466 / KCTC 7840 / NCYC 2677 / UAMH 7654</strain>
    </source>
</reference>
<dbReference type="AlphaFoldDB" id="J5R093"/>
<gene>
    <name evidence="1" type="ORF">A1Q1_00859</name>
</gene>
<name>J5R093_TRIAS</name>
<dbReference type="HOGENOM" id="CLU_2428629_0_0_1"/>
<dbReference type="GeneID" id="25984373"/>
<proteinExistence type="predicted"/>
<accession>J5R093</accession>